<reference evidence="4" key="1">
    <citation type="submission" date="2019-11" db="EMBL/GenBank/DDBJ databases">
        <title>Characterization of Clostridium perfringens isolates from swine manure treated agricultural soils.</title>
        <authorList>
            <person name="Wushke S.T."/>
        </authorList>
    </citation>
    <scope>NUCLEOTIDE SEQUENCE</scope>
    <source>
        <strain evidence="4">X62</strain>
    </source>
</reference>
<organism evidence="4 5">
    <name type="scientific">Clostridium perfringens</name>
    <dbReference type="NCBI Taxonomy" id="1502"/>
    <lineage>
        <taxon>Bacteria</taxon>
        <taxon>Bacillati</taxon>
        <taxon>Bacillota</taxon>
        <taxon>Clostridia</taxon>
        <taxon>Eubacteriales</taxon>
        <taxon>Clostridiaceae</taxon>
        <taxon>Clostridium</taxon>
    </lineage>
</organism>
<gene>
    <name evidence="4" type="ORF">GNF83_15565</name>
</gene>
<dbReference type="EMBL" id="WNUR01000289">
    <property type="protein sequence ID" value="MDZ7542592.1"/>
    <property type="molecule type" value="Genomic_DNA"/>
</dbReference>
<feature type="region of interest" description="Disordered" evidence="1">
    <location>
        <begin position="210"/>
        <end position="233"/>
    </location>
</feature>
<feature type="non-terminal residue" evidence="4">
    <location>
        <position position="233"/>
    </location>
</feature>
<dbReference type="Pfam" id="PF22124">
    <property type="entry name" value="Glyco_hydro_95_cat"/>
    <property type="match status" value="1"/>
</dbReference>
<dbReference type="InterPro" id="IPR027414">
    <property type="entry name" value="GH95_N_dom"/>
</dbReference>
<dbReference type="InterPro" id="IPR054363">
    <property type="entry name" value="GH95_cat"/>
</dbReference>
<dbReference type="Gene3D" id="2.70.98.50">
    <property type="entry name" value="putative glycoside hydrolase family protein from bacillus halodurans"/>
    <property type="match status" value="1"/>
</dbReference>
<evidence type="ECO:0000259" key="3">
    <source>
        <dbReference type="Pfam" id="PF22124"/>
    </source>
</evidence>
<feature type="compositionally biased region" description="Polar residues" evidence="1">
    <location>
        <begin position="210"/>
        <end position="226"/>
    </location>
</feature>
<feature type="domain" description="Glycosyl hydrolase family 95 N-terminal" evidence="2">
    <location>
        <begin position="9"/>
        <end position="151"/>
    </location>
</feature>
<evidence type="ECO:0000313" key="4">
    <source>
        <dbReference type="EMBL" id="MDZ7542592.1"/>
    </source>
</evidence>
<feature type="domain" description="Glycosyl hydrolase family 95 catalytic" evidence="3">
    <location>
        <begin position="181"/>
        <end position="223"/>
    </location>
</feature>
<feature type="non-terminal residue" evidence="4">
    <location>
        <position position="1"/>
    </location>
</feature>
<comment type="caution">
    <text evidence="4">The sequence shown here is derived from an EMBL/GenBank/DDBJ whole genome shotgun (WGS) entry which is preliminary data.</text>
</comment>
<evidence type="ECO:0000313" key="5">
    <source>
        <dbReference type="Proteomes" id="UP001288944"/>
    </source>
</evidence>
<protein>
    <submittedName>
        <fullName evidence="4">Uncharacterized protein</fullName>
    </submittedName>
</protein>
<dbReference type="GO" id="GO:0004560">
    <property type="term" value="F:alpha-L-fucosidase activity"/>
    <property type="evidence" value="ECO:0007669"/>
    <property type="project" value="TreeGrafter"/>
</dbReference>
<sequence length="233" mass="26370">LDFKDNIKANNVQNYVRDLDLYTAISSVNYDYDNVNYNREYFISYPDNVMVTKISASEKGKLSFDVRIEPDNSHGEGRNTNNGYSRTFTRTAKDGLITISGHLDDNQMKFNSQTKVINTGGTITDLADGKVNVKDADYVLILTAMGTDYKNDYPKYRTGETDEELAIKINKRIVDATKKGYEGLLKSHLSDYQEIFSRVDLNLGQTPSSIPTDQLLRNYNNGTAPESEQRDLE</sequence>
<evidence type="ECO:0000259" key="2">
    <source>
        <dbReference type="Pfam" id="PF14498"/>
    </source>
</evidence>
<accession>A0AAW9K2X3</accession>
<dbReference type="PANTHER" id="PTHR31084:SF0">
    <property type="entry name" value="ALPHA-L-FUCOSIDASE 2"/>
    <property type="match status" value="1"/>
</dbReference>
<dbReference type="AlphaFoldDB" id="A0AAW9K2X3"/>
<dbReference type="PANTHER" id="PTHR31084">
    <property type="entry name" value="ALPHA-L-FUCOSIDASE 2"/>
    <property type="match status" value="1"/>
</dbReference>
<proteinExistence type="predicted"/>
<evidence type="ECO:0000256" key="1">
    <source>
        <dbReference type="SAM" id="MobiDB-lite"/>
    </source>
</evidence>
<dbReference type="Pfam" id="PF14498">
    <property type="entry name" value="Glyco_hyd_65N_2"/>
    <property type="match status" value="1"/>
</dbReference>
<dbReference type="Proteomes" id="UP001288944">
    <property type="component" value="Unassembled WGS sequence"/>
</dbReference>
<name>A0AAW9K2X3_CLOPF</name>